<keyword evidence="3" id="KW-1185">Reference proteome</keyword>
<organism evidence="2 3">
    <name type="scientific">Clostridium cavendishii DSM 21758</name>
    <dbReference type="NCBI Taxonomy" id="1121302"/>
    <lineage>
        <taxon>Bacteria</taxon>
        <taxon>Bacillati</taxon>
        <taxon>Bacillota</taxon>
        <taxon>Clostridia</taxon>
        <taxon>Eubacteriales</taxon>
        <taxon>Clostridiaceae</taxon>
        <taxon>Clostridium</taxon>
    </lineage>
</organism>
<dbReference type="OrthoDB" id="9804858at2"/>
<reference evidence="2 3" key="1">
    <citation type="submission" date="2016-11" db="EMBL/GenBank/DDBJ databases">
        <authorList>
            <person name="Jaros S."/>
            <person name="Januszkiewicz K."/>
            <person name="Wedrychowicz H."/>
        </authorList>
    </citation>
    <scope>NUCLEOTIDE SEQUENCE [LARGE SCALE GENOMIC DNA]</scope>
    <source>
        <strain evidence="2 3">DSM 21758</strain>
    </source>
</reference>
<evidence type="ECO:0000313" key="2">
    <source>
        <dbReference type="EMBL" id="SHJ39653.1"/>
    </source>
</evidence>
<dbReference type="STRING" id="1121302.SAMN02745163_01861"/>
<proteinExistence type="predicted"/>
<protein>
    <submittedName>
        <fullName evidence="2">4-hydroxy 2-oxovalerate aldolase</fullName>
    </submittedName>
</protein>
<dbReference type="RefSeq" id="WP_072986401.1">
    <property type="nucleotide sequence ID" value="NZ_FQZB01000008.1"/>
</dbReference>
<dbReference type="InterPro" id="IPR000891">
    <property type="entry name" value="PYR_CT"/>
</dbReference>
<gene>
    <name evidence="2" type="ORF">SAMN02745163_01861</name>
</gene>
<evidence type="ECO:0000259" key="1">
    <source>
        <dbReference type="Pfam" id="PF00682"/>
    </source>
</evidence>
<dbReference type="InterPro" id="IPR013785">
    <property type="entry name" value="Aldolase_TIM"/>
</dbReference>
<dbReference type="Pfam" id="PF00682">
    <property type="entry name" value="HMGL-like"/>
    <property type="match status" value="1"/>
</dbReference>
<dbReference type="Gene3D" id="3.20.20.70">
    <property type="entry name" value="Aldolase class I"/>
    <property type="match status" value="1"/>
</dbReference>
<accession>A0A1M6IZ18</accession>
<evidence type="ECO:0000313" key="3">
    <source>
        <dbReference type="Proteomes" id="UP000184310"/>
    </source>
</evidence>
<sequence>MVKETKVFDCTIREVGYQTGWYFNKEFVRDLYRFSIGKGIDYLELGFFHNIHHDIGKGEYRYCSTKNDEIKKTLESIKNITKLSAMRDIQRPLSKLLPKDESIIDAIRILTRSHETDFKILKERVDEIKGLGYQVFINFTSSGYNSIDKNKSFAEFAKKNDVEVIYFADTESVMTPDYVIDSIKACHDLGVKVGMHFHNKNGTAELLADTAIKNDVDYIDGTLLGLGGKWRDGNLTMEYILNKMNVNGGYELTRLRNELIEQLIMFKDFSAAE</sequence>
<dbReference type="EMBL" id="FQZB01000008">
    <property type="protein sequence ID" value="SHJ39653.1"/>
    <property type="molecule type" value="Genomic_DNA"/>
</dbReference>
<dbReference type="GO" id="GO:0003824">
    <property type="term" value="F:catalytic activity"/>
    <property type="evidence" value="ECO:0007669"/>
    <property type="project" value="InterPro"/>
</dbReference>
<dbReference type="SUPFAM" id="SSF51569">
    <property type="entry name" value="Aldolase"/>
    <property type="match status" value="1"/>
</dbReference>
<dbReference type="AlphaFoldDB" id="A0A1M6IZ18"/>
<dbReference type="Proteomes" id="UP000184310">
    <property type="component" value="Unassembled WGS sequence"/>
</dbReference>
<feature type="domain" description="Pyruvate carboxyltransferase" evidence="1">
    <location>
        <begin position="110"/>
        <end position="248"/>
    </location>
</feature>
<name>A0A1M6IZ18_9CLOT</name>